<keyword evidence="4" id="KW-1185">Reference proteome</keyword>
<dbReference type="Gene3D" id="3.40.50.300">
    <property type="entry name" value="P-loop containing nucleotide triphosphate hydrolases"/>
    <property type="match status" value="1"/>
</dbReference>
<dbReference type="RefSeq" id="WP_110032912.1">
    <property type="nucleotide sequence ID" value="NZ_QGTR01000004.1"/>
</dbReference>
<dbReference type="Proteomes" id="UP000246352">
    <property type="component" value="Unassembled WGS sequence"/>
</dbReference>
<comment type="caution">
    <text evidence="3">The sequence shown here is derived from an EMBL/GenBank/DDBJ whole genome shotgun (WGS) entry which is preliminary data.</text>
</comment>
<dbReference type="GO" id="GO:0016740">
    <property type="term" value="F:transferase activity"/>
    <property type="evidence" value="ECO:0007669"/>
    <property type="project" value="UniProtKB-KW"/>
</dbReference>
<dbReference type="Gene3D" id="3.90.550.10">
    <property type="entry name" value="Spore Coat Polysaccharide Biosynthesis Protein SpsA, Chain A"/>
    <property type="match status" value="1"/>
</dbReference>
<evidence type="ECO:0000313" key="3">
    <source>
        <dbReference type="EMBL" id="PWV98722.1"/>
    </source>
</evidence>
<dbReference type="SUPFAM" id="SSF53448">
    <property type="entry name" value="Nucleotide-diphospho-sugar transferases"/>
    <property type="match status" value="1"/>
</dbReference>
<dbReference type="InterPro" id="IPR029044">
    <property type="entry name" value="Nucleotide-diphossugar_trans"/>
</dbReference>
<keyword evidence="3" id="KW-0808">Transferase</keyword>
<reference evidence="3 4" key="1">
    <citation type="submission" date="2018-05" db="EMBL/GenBank/DDBJ databases">
        <title>Genomic Encyclopedia of Type Strains, Phase IV (KMG-IV): sequencing the most valuable type-strain genomes for metagenomic binning, comparative biology and taxonomic classification.</title>
        <authorList>
            <person name="Goeker M."/>
        </authorList>
    </citation>
    <scope>NUCLEOTIDE SEQUENCE [LARGE SCALE GENOMIC DNA]</scope>
    <source>
        <strain evidence="3 4">DSM 16791</strain>
    </source>
</reference>
<dbReference type="InterPro" id="IPR001173">
    <property type="entry name" value="Glyco_trans_2-like"/>
</dbReference>
<dbReference type="AlphaFoldDB" id="A0A317PGD4"/>
<dbReference type="PANTHER" id="PTHR43685:SF2">
    <property type="entry name" value="GLYCOSYLTRANSFERASE 2-LIKE DOMAIN-CONTAINING PROTEIN"/>
    <property type="match status" value="1"/>
</dbReference>
<dbReference type="CDD" id="cd00761">
    <property type="entry name" value="Glyco_tranf_GTA_type"/>
    <property type="match status" value="1"/>
</dbReference>
<dbReference type="EMBL" id="QGTR01000004">
    <property type="protein sequence ID" value="PWV98722.1"/>
    <property type="molecule type" value="Genomic_DNA"/>
</dbReference>
<organism evidence="3 4">
    <name type="scientific">Hoeflea marina</name>
    <dbReference type="NCBI Taxonomy" id="274592"/>
    <lineage>
        <taxon>Bacteria</taxon>
        <taxon>Pseudomonadati</taxon>
        <taxon>Pseudomonadota</taxon>
        <taxon>Alphaproteobacteria</taxon>
        <taxon>Hyphomicrobiales</taxon>
        <taxon>Rhizobiaceae</taxon>
        <taxon>Hoeflea</taxon>
    </lineage>
</organism>
<accession>A0A317PGD4</accession>
<dbReference type="OrthoDB" id="9801954at2"/>
<name>A0A317PGD4_9HYPH</name>
<evidence type="ECO:0000256" key="1">
    <source>
        <dbReference type="SAM" id="Coils"/>
    </source>
</evidence>
<evidence type="ECO:0000259" key="2">
    <source>
        <dbReference type="Pfam" id="PF00535"/>
    </source>
</evidence>
<dbReference type="InterPro" id="IPR027417">
    <property type="entry name" value="P-loop_NTPase"/>
</dbReference>
<sequence length="894" mass="97050">MTSRTAIVVLGAHRSGTSALTRMLSLLGAALPRNLFAAGPGNETGHWEPEAAIRINDQILDLAQSSVNDVHGPTREWLQTPVAQAFVARLAALIVDEYGDEPLFVLKDPRISLVFPLWRAALAQLDIRCVTVVMSRNPAEAALSLARRQGLAGDRQAWPLVRGGLLWLRYNLAAEDYSRSVDRAFSDYSALLGDWRSVASRLGHELAIAWPTSIAEAAPEVDRFLAPALRHHCEAEDLESRQGVWSAWIAPVYSELRAAAEGRVPDPVVLAAVRQSFDDVHSQIQHPFEQPASEPPRLRLMRRGTGRRKLCLVGEQYWKPAHAAGPARAVLETAVAADIDVAILDIGVLSTADAAAFEAFAARHCFAVETVDLAGPSIQPSFLAPAIQVFRQLRAEHFEAIVFQDRGGLGHASAIAKHAGLAFADVSLAVLATGGSGWLRRCNGEFLSDLVKIGIEHLERTTAELADSIILPHPASSQWMTDLGWNPKMVLSLKDSAGGDGGWHGILQQLLKADCGAVIDPPPPAGPTDTTVIITHHEQPELIEQCLQGLLQQSEKGFCVVVVDDGSRSEAARKYLDTIEERYRSLGLKLVRQENLYLGAARNAGIRAATTEFVILLDDDNVAFPDMVRTLRRAVRISGADVVTFGLKHFSDESGPPDAAAHGNGTEQYFSAGPTLLGSIHNCYGDSSAIYRTRVFETVGGFHEIHGVSYEDWQMHLRIATSGFRIVSLPEALLWYRIRAGSMLRSTRAYSNARVIASTIDTLPCSTLSALSDYLIGSELEQTRLNLSLDQTRLQAALERSVAGAMMASGSNAASAEAGRYIKSLQAALEERSGAAREAARYATSLEQALAQLREASEATAEYARGLERARTRAEEYASTLEAELKKFSPASPR</sequence>
<keyword evidence="1" id="KW-0175">Coiled coil</keyword>
<gene>
    <name evidence="3" type="ORF">DFR52_10411</name>
</gene>
<proteinExistence type="predicted"/>
<feature type="domain" description="Glycosyltransferase 2-like" evidence="2">
    <location>
        <begin position="532"/>
        <end position="698"/>
    </location>
</feature>
<evidence type="ECO:0000313" key="4">
    <source>
        <dbReference type="Proteomes" id="UP000246352"/>
    </source>
</evidence>
<protein>
    <submittedName>
        <fullName evidence="3">Glycosyl transferase family 2</fullName>
    </submittedName>
</protein>
<dbReference type="Pfam" id="PF00535">
    <property type="entry name" value="Glycos_transf_2"/>
    <property type="match status" value="1"/>
</dbReference>
<feature type="coiled-coil region" evidence="1">
    <location>
        <begin position="836"/>
        <end position="887"/>
    </location>
</feature>
<dbReference type="SUPFAM" id="SSF52540">
    <property type="entry name" value="P-loop containing nucleoside triphosphate hydrolases"/>
    <property type="match status" value="1"/>
</dbReference>
<dbReference type="PANTHER" id="PTHR43685">
    <property type="entry name" value="GLYCOSYLTRANSFERASE"/>
    <property type="match status" value="1"/>
</dbReference>
<dbReference type="InterPro" id="IPR050834">
    <property type="entry name" value="Glycosyltransf_2"/>
</dbReference>